<organism evidence="1 2">
    <name type="scientific">Allokutzneria multivorans</name>
    <dbReference type="NCBI Taxonomy" id="1142134"/>
    <lineage>
        <taxon>Bacteria</taxon>
        <taxon>Bacillati</taxon>
        <taxon>Actinomycetota</taxon>
        <taxon>Actinomycetes</taxon>
        <taxon>Pseudonocardiales</taxon>
        <taxon>Pseudonocardiaceae</taxon>
        <taxon>Allokutzneria</taxon>
    </lineage>
</organism>
<evidence type="ECO:0000313" key="2">
    <source>
        <dbReference type="Proteomes" id="UP001501747"/>
    </source>
</evidence>
<name>A0ABP7SQV0_9PSEU</name>
<dbReference type="InterPro" id="IPR023393">
    <property type="entry name" value="START-like_dom_sf"/>
</dbReference>
<dbReference type="CDD" id="cd07814">
    <property type="entry name" value="SRPBCC_CalC_Aha1-like"/>
    <property type="match status" value="1"/>
</dbReference>
<dbReference type="Proteomes" id="UP001501747">
    <property type="component" value="Unassembled WGS sequence"/>
</dbReference>
<proteinExistence type="predicted"/>
<keyword evidence="2" id="KW-1185">Reference proteome</keyword>
<dbReference type="EMBL" id="BAABAL010000016">
    <property type="protein sequence ID" value="GAA4014949.1"/>
    <property type="molecule type" value="Genomic_DNA"/>
</dbReference>
<evidence type="ECO:0000313" key="1">
    <source>
        <dbReference type="EMBL" id="GAA4014949.1"/>
    </source>
</evidence>
<comment type="caution">
    <text evidence="1">The sequence shown here is derived from an EMBL/GenBank/DDBJ whole genome shotgun (WGS) entry which is preliminary data.</text>
</comment>
<dbReference type="SUPFAM" id="SSF55961">
    <property type="entry name" value="Bet v1-like"/>
    <property type="match status" value="1"/>
</dbReference>
<evidence type="ECO:0008006" key="3">
    <source>
        <dbReference type="Google" id="ProtNLM"/>
    </source>
</evidence>
<accession>A0ABP7SQV0</accession>
<gene>
    <name evidence="1" type="ORF">GCM10022247_42320</name>
</gene>
<sequence length="231" mass="25402">MGREFELRLEIVLPASPEDVWTLVATPEGQGAWFMPGEEIGPDGAEVWDPPKRLALRLPAAEDGSFHAFEYVIEGHGSGTALEFVHSGVTGQGWSEEYEEITTIGWAFYLHTMREYLTHFPGRPNTYVEADGPASSAKQQAWDQLLATLGVSAVGDEVRLDVPGLPPQEGVVDIINDNFVGFRMADSLVRFHGRMRLGMPIAVSHHAYTSIDADSCARAWKAWLGTQFEGS</sequence>
<dbReference type="RefSeq" id="WP_344877367.1">
    <property type="nucleotide sequence ID" value="NZ_BAABAL010000016.1"/>
</dbReference>
<dbReference type="Gene3D" id="3.30.530.20">
    <property type="match status" value="2"/>
</dbReference>
<reference evidence="2" key="1">
    <citation type="journal article" date="2019" name="Int. J. Syst. Evol. Microbiol.">
        <title>The Global Catalogue of Microorganisms (GCM) 10K type strain sequencing project: providing services to taxonomists for standard genome sequencing and annotation.</title>
        <authorList>
            <consortium name="The Broad Institute Genomics Platform"/>
            <consortium name="The Broad Institute Genome Sequencing Center for Infectious Disease"/>
            <person name="Wu L."/>
            <person name="Ma J."/>
        </authorList>
    </citation>
    <scope>NUCLEOTIDE SEQUENCE [LARGE SCALE GENOMIC DNA]</scope>
    <source>
        <strain evidence="2">JCM 17342</strain>
    </source>
</reference>
<protein>
    <recommendedName>
        <fullName evidence="3">SRPBCC domain-containing protein</fullName>
    </recommendedName>
</protein>